<dbReference type="InterPro" id="IPR038538">
    <property type="entry name" value="MTERF_sf"/>
</dbReference>
<proteinExistence type="inferred from homology"/>
<keyword evidence="5" id="KW-1185">Reference proteome</keyword>
<evidence type="ECO:0000256" key="1">
    <source>
        <dbReference type="ARBA" id="ARBA00007692"/>
    </source>
</evidence>
<gene>
    <name evidence="4" type="ORF">PIB30_002423</name>
</gene>
<protein>
    <submittedName>
        <fullName evidence="4">Uncharacterized protein</fullName>
    </submittedName>
</protein>
<dbReference type="EMBL" id="JASCZI010181247">
    <property type="protein sequence ID" value="MED6179598.1"/>
    <property type="molecule type" value="Genomic_DNA"/>
</dbReference>
<evidence type="ECO:0000256" key="3">
    <source>
        <dbReference type="ARBA" id="ARBA00022946"/>
    </source>
</evidence>
<dbReference type="Proteomes" id="UP001341840">
    <property type="component" value="Unassembled WGS sequence"/>
</dbReference>
<reference evidence="4 5" key="1">
    <citation type="journal article" date="2023" name="Plants (Basel)">
        <title>Bridging the Gap: Combining Genomics and Transcriptomics Approaches to Understand Stylosanthes scabra, an Orphan Legume from the Brazilian Caatinga.</title>
        <authorList>
            <person name="Ferreira-Neto J.R.C."/>
            <person name="da Silva M.D."/>
            <person name="Binneck E."/>
            <person name="de Melo N.F."/>
            <person name="da Silva R.H."/>
            <person name="de Melo A.L.T.M."/>
            <person name="Pandolfi V."/>
            <person name="Bustamante F.O."/>
            <person name="Brasileiro-Vidal A.C."/>
            <person name="Benko-Iseppon A.M."/>
        </authorList>
    </citation>
    <scope>NUCLEOTIDE SEQUENCE [LARGE SCALE GENOMIC DNA]</scope>
    <source>
        <tissue evidence="4">Leaves</tissue>
    </source>
</reference>
<accession>A0ABU6W6G3</accession>
<name>A0ABU6W6G3_9FABA</name>
<evidence type="ECO:0000313" key="5">
    <source>
        <dbReference type="Proteomes" id="UP001341840"/>
    </source>
</evidence>
<keyword evidence="3" id="KW-0809">Transit peptide</keyword>
<keyword evidence="2" id="KW-0806">Transcription termination</keyword>
<keyword evidence="2" id="KW-0804">Transcription</keyword>
<feature type="non-terminal residue" evidence="4">
    <location>
        <position position="99"/>
    </location>
</feature>
<dbReference type="Gene3D" id="1.25.70.10">
    <property type="entry name" value="Transcription termination factor 3, mitochondrial"/>
    <property type="match status" value="1"/>
</dbReference>
<dbReference type="Pfam" id="PF02536">
    <property type="entry name" value="mTERF"/>
    <property type="match status" value="1"/>
</dbReference>
<keyword evidence="2" id="KW-0805">Transcription regulation</keyword>
<evidence type="ECO:0000256" key="2">
    <source>
        <dbReference type="ARBA" id="ARBA00022472"/>
    </source>
</evidence>
<evidence type="ECO:0000313" key="4">
    <source>
        <dbReference type="EMBL" id="MED6179598.1"/>
    </source>
</evidence>
<organism evidence="4 5">
    <name type="scientific">Stylosanthes scabra</name>
    <dbReference type="NCBI Taxonomy" id="79078"/>
    <lineage>
        <taxon>Eukaryota</taxon>
        <taxon>Viridiplantae</taxon>
        <taxon>Streptophyta</taxon>
        <taxon>Embryophyta</taxon>
        <taxon>Tracheophyta</taxon>
        <taxon>Spermatophyta</taxon>
        <taxon>Magnoliopsida</taxon>
        <taxon>eudicotyledons</taxon>
        <taxon>Gunneridae</taxon>
        <taxon>Pentapetalae</taxon>
        <taxon>rosids</taxon>
        <taxon>fabids</taxon>
        <taxon>Fabales</taxon>
        <taxon>Fabaceae</taxon>
        <taxon>Papilionoideae</taxon>
        <taxon>50 kb inversion clade</taxon>
        <taxon>dalbergioids sensu lato</taxon>
        <taxon>Dalbergieae</taxon>
        <taxon>Pterocarpus clade</taxon>
        <taxon>Stylosanthes</taxon>
    </lineage>
</organism>
<comment type="similarity">
    <text evidence="1">Belongs to the mTERF family.</text>
</comment>
<dbReference type="InterPro" id="IPR003690">
    <property type="entry name" value="MTERF"/>
</dbReference>
<sequence>MNPSLSMIVNFLECSRRFQVDPVEACKKVETLKGLGFSDDLVSKILEGFPSVIARLKPLIRELKELGFSVHEIRSEVIRVPRILGTEIGEFSQCLRLLE</sequence>
<comment type="caution">
    <text evidence="4">The sequence shown here is derived from an EMBL/GenBank/DDBJ whole genome shotgun (WGS) entry which is preliminary data.</text>
</comment>